<accession>A0A6P0CIY8</accession>
<comment type="caution">
    <text evidence="1">The sequence shown here is derived from an EMBL/GenBank/DDBJ whole genome shotgun (WGS) entry which is preliminary data.</text>
</comment>
<evidence type="ECO:0000313" key="1">
    <source>
        <dbReference type="EMBL" id="NEK24424.1"/>
    </source>
</evidence>
<organism evidence="1 2">
    <name type="scientific">Sulfitobacter sediminilitoris</name>
    <dbReference type="NCBI Taxonomy" id="2698830"/>
    <lineage>
        <taxon>Bacteria</taxon>
        <taxon>Pseudomonadati</taxon>
        <taxon>Pseudomonadota</taxon>
        <taxon>Alphaproteobacteria</taxon>
        <taxon>Rhodobacterales</taxon>
        <taxon>Roseobacteraceae</taxon>
        <taxon>Sulfitobacter</taxon>
    </lineage>
</organism>
<dbReference type="Proteomes" id="UP000468591">
    <property type="component" value="Unassembled WGS sequence"/>
</dbReference>
<dbReference type="SUPFAM" id="SSF48695">
    <property type="entry name" value="Multiheme cytochromes"/>
    <property type="match status" value="1"/>
</dbReference>
<dbReference type="InterPro" id="IPR036280">
    <property type="entry name" value="Multihaem_cyt_sf"/>
</dbReference>
<reference evidence="1 2" key="1">
    <citation type="submission" date="2020-01" db="EMBL/GenBank/DDBJ databases">
        <title>Sulfitobacter sediminilitoris sp. nov., isolated from a tidal flat.</title>
        <authorList>
            <person name="Park S."/>
            <person name="Yoon J.-H."/>
        </authorList>
    </citation>
    <scope>NUCLEOTIDE SEQUENCE [LARGE SCALE GENOMIC DNA]</scope>
    <source>
        <strain evidence="1 2">JBTF-M27</strain>
    </source>
</reference>
<dbReference type="EMBL" id="JAABNT010000015">
    <property type="protein sequence ID" value="NEK24424.1"/>
    <property type="molecule type" value="Genomic_DNA"/>
</dbReference>
<evidence type="ECO:0000313" key="2">
    <source>
        <dbReference type="Proteomes" id="UP000468591"/>
    </source>
</evidence>
<name>A0A6P0CIY8_9RHOB</name>
<keyword evidence="2" id="KW-1185">Reference proteome</keyword>
<dbReference type="AlphaFoldDB" id="A0A6P0CIY8"/>
<sequence>MRPVLFALLIAGTPLAAQNVSREEGLAAWERIYAVASHPRCTNCHVGAQEEPMWEGLSYGRGTAHGIGVKADESRIGAESMPCRTCHVTAAGRETPAHAPAQIDDAWRLPPVELDWLGESSAALCAQLRDPERNDGHEITDLVDHLTSSPFVAWGFAPGGGRSTPPGSPVEMARDVALWGGAGAPCK</sequence>
<protein>
    <submittedName>
        <fullName evidence="1">Uncharacterized protein</fullName>
    </submittedName>
</protein>
<gene>
    <name evidence="1" type="ORF">GV827_18735</name>
</gene>
<proteinExistence type="predicted"/>
<dbReference type="RefSeq" id="WP_164355352.1">
    <property type="nucleotide sequence ID" value="NZ_JAABNT010000015.1"/>
</dbReference>